<reference evidence="1 2" key="1">
    <citation type="journal article" date="2019" name="Nat. Plants">
        <title>Stout camphor tree genome fills gaps in understanding of flowering plant genome evolution.</title>
        <authorList>
            <person name="Chaw S.M."/>
            <person name="Liu Y.C."/>
            <person name="Wu Y.W."/>
            <person name="Wang H.Y."/>
            <person name="Lin C.I."/>
            <person name="Wu C.S."/>
            <person name="Ke H.M."/>
            <person name="Chang L.Y."/>
            <person name="Hsu C.Y."/>
            <person name="Yang H.T."/>
            <person name="Sudianto E."/>
            <person name="Hsu M.H."/>
            <person name="Wu K.P."/>
            <person name="Wang L.N."/>
            <person name="Leebens-Mack J.H."/>
            <person name="Tsai I.J."/>
        </authorList>
    </citation>
    <scope>NUCLEOTIDE SEQUENCE [LARGE SCALE GENOMIC DNA]</scope>
    <source>
        <strain evidence="2">cv. Chaw 1501</strain>
        <tissue evidence="1">Young leaves</tissue>
    </source>
</reference>
<gene>
    <name evidence="1" type="ORF">CKAN_00785300</name>
</gene>
<comment type="caution">
    <text evidence="1">The sequence shown here is derived from an EMBL/GenBank/DDBJ whole genome shotgun (WGS) entry which is preliminary data.</text>
</comment>
<evidence type="ECO:0000313" key="1">
    <source>
        <dbReference type="EMBL" id="RWR79283.1"/>
    </source>
</evidence>
<dbReference type="Proteomes" id="UP000283530">
    <property type="component" value="Unassembled WGS sequence"/>
</dbReference>
<sequence length="92" mass="11004">MSSLSAAYRERNFPLERWDLYLFSFHVLTPLRECDLFFSGFQEYTRFHGWDSRDEQYPSVRSPVFYQDNVILTTACSTSSIEKHKELPKQQQ</sequence>
<evidence type="ECO:0000313" key="2">
    <source>
        <dbReference type="Proteomes" id="UP000283530"/>
    </source>
</evidence>
<name>A0A3S4NMW0_9MAGN</name>
<protein>
    <submittedName>
        <fullName evidence="1">Uncharacterized protein</fullName>
    </submittedName>
</protein>
<organism evidence="1 2">
    <name type="scientific">Cinnamomum micranthum f. kanehirae</name>
    <dbReference type="NCBI Taxonomy" id="337451"/>
    <lineage>
        <taxon>Eukaryota</taxon>
        <taxon>Viridiplantae</taxon>
        <taxon>Streptophyta</taxon>
        <taxon>Embryophyta</taxon>
        <taxon>Tracheophyta</taxon>
        <taxon>Spermatophyta</taxon>
        <taxon>Magnoliopsida</taxon>
        <taxon>Magnoliidae</taxon>
        <taxon>Laurales</taxon>
        <taxon>Lauraceae</taxon>
        <taxon>Cinnamomum</taxon>
    </lineage>
</organism>
<accession>A0A3S4NMW0</accession>
<dbReference type="EMBL" id="QPKB01000003">
    <property type="protein sequence ID" value="RWR79283.1"/>
    <property type="molecule type" value="Genomic_DNA"/>
</dbReference>
<proteinExistence type="predicted"/>
<dbReference type="AlphaFoldDB" id="A0A3S4NMW0"/>
<keyword evidence="2" id="KW-1185">Reference proteome</keyword>